<organism evidence="1 2">
    <name type="scientific">Microbaculum marinisediminis</name>
    <dbReference type="NCBI Taxonomy" id="2931392"/>
    <lineage>
        <taxon>Bacteria</taxon>
        <taxon>Pseudomonadati</taxon>
        <taxon>Pseudomonadota</taxon>
        <taxon>Alphaproteobacteria</taxon>
        <taxon>Hyphomicrobiales</taxon>
        <taxon>Tepidamorphaceae</taxon>
        <taxon>Microbaculum</taxon>
    </lineage>
</organism>
<reference evidence="1 2" key="1">
    <citation type="submission" date="2022-04" db="EMBL/GenBank/DDBJ databases">
        <authorList>
            <person name="Ye Y.-Q."/>
            <person name="Du Z.-J."/>
        </authorList>
    </citation>
    <scope>NUCLEOTIDE SEQUENCE [LARGE SCALE GENOMIC DNA]</scope>
    <source>
        <strain evidence="1 2">A6E488</strain>
    </source>
</reference>
<accession>A0AAW5QVY4</accession>
<evidence type="ECO:0000313" key="2">
    <source>
        <dbReference type="Proteomes" id="UP001320898"/>
    </source>
</evidence>
<name>A0AAW5QVY4_9HYPH</name>
<dbReference type="Proteomes" id="UP001320898">
    <property type="component" value="Unassembled WGS sequence"/>
</dbReference>
<keyword evidence="1" id="KW-0449">Lipoprotein</keyword>
<comment type="caution">
    <text evidence="1">The sequence shown here is derived from an EMBL/GenBank/DDBJ whole genome shotgun (WGS) entry which is preliminary data.</text>
</comment>
<gene>
    <name evidence="1" type="primary">lptE</name>
    <name evidence="1" type="ORF">MUB46_10160</name>
</gene>
<keyword evidence="2" id="KW-1185">Reference proteome</keyword>
<dbReference type="RefSeq" id="WP_261615790.1">
    <property type="nucleotide sequence ID" value="NZ_JALIDZ010000004.1"/>
</dbReference>
<evidence type="ECO:0000313" key="1">
    <source>
        <dbReference type="EMBL" id="MCT8972221.1"/>
    </source>
</evidence>
<protein>
    <submittedName>
        <fullName evidence="1">LPS assembly lipoprotein LptE</fullName>
    </submittedName>
</protein>
<dbReference type="EMBL" id="JALIDZ010000004">
    <property type="protein sequence ID" value="MCT8972221.1"/>
    <property type="molecule type" value="Genomic_DNA"/>
</dbReference>
<dbReference type="AlphaFoldDB" id="A0AAW5QVY4"/>
<dbReference type="Gene3D" id="3.30.160.150">
    <property type="entry name" value="Lipoprotein like domain"/>
    <property type="match status" value="1"/>
</dbReference>
<proteinExistence type="predicted"/>
<sequence length="212" mass="22657">MWSPDFALPRKAALALGLLAATLVGGCQVKPLYGPAATGTGGMTTTALADVDVAPVEGRVGQQVRNDLLFYMNGGAESGGSYIVDLNVQARYTNVLTRSISGLPGGRNLRLQVRYTLKKVGEEGTLTTGTVTRIASLDYFNQRFANDRAMIDAENRAAKEAAADIHLRLASFFATGKSYKVVDTEEPDDDALTTTGDTIFDDQEQTYGAPQL</sequence>